<keyword evidence="2 5" id="KW-0812">Transmembrane</keyword>
<organism evidence="6 7">
    <name type="scientific">Trametes pubescens</name>
    <name type="common">White-rot fungus</name>
    <dbReference type="NCBI Taxonomy" id="154538"/>
    <lineage>
        <taxon>Eukaryota</taxon>
        <taxon>Fungi</taxon>
        <taxon>Dikarya</taxon>
        <taxon>Basidiomycota</taxon>
        <taxon>Agaricomycotina</taxon>
        <taxon>Agaricomycetes</taxon>
        <taxon>Polyporales</taxon>
        <taxon>Polyporaceae</taxon>
        <taxon>Trametes</taxon>
    </lineage>
</organism>
<dbReference type="STRING" id="154538.A0A1M2VAQ0"/>
<feature type="transmembrane region" description="Helical" evidence="5">
    <location>
        <begin position="100"/>
        <end position="121"/>
    </location>
</feature>
<keyword evidence="7" id="KW-1185">Reference proteome</keyword>
<dbReference type="OMA" id="YISIMYG"/>
<gene>
    <name evidence="6" type="ORF">TRAPUB_4658</name>
</gene>
<dbReference type="GO" id="GO:0022857">
    <property type="term" value="F:transmembrane transporter activity"/>
    <property type="evidence" value="ECO:0007669"/>
    <property type="project" value="TreeGrafter"/>
</dbReference>
<dbReference type="AlphaFoldDB" id="A0A1M2VAQ0"/>
<dbReference type="PANTHER" id="PTHR23502:SF60">
    <property type="entry name" value="MAJOR FACILITATOR SUPERFAMILY (MFS) PROFILE DOMAIN-CONTAINING PROTEIN-RELATED"/>
    <property type="match status" value="1"/>
</dbReference>
<feature type="transmembrane region" description="Helical" evidence="5">
    <location>
        <begin position="68"/>
        <end position="88"/>
    </location>
</feature>
<dbReference type="EMBL" id="MNAD01001524">
    <property type="protein sequence ID" value="OJT04646.1"/>
    <property type="molecule type" value="Genomic_DNA"/>
</dbReference>
<dbReference type="OrthoDB" id="2802254at2759"/>
<dbReference type="SUPFAM" id="SSF103473">
    <property type="entry name" value="MFS general substrate transporter"/>
    <property type="match status" value="1"/>
</dbReference>
<dbReference type="PANTHER" id="PTHR23502">
    <property type="entry name" value="MAJOR FACILITATOR SUPERFAMILY"/>
    <property type="match status" value="1"/>
</dbReference>
<comment type="caution">
    <text evidence="6">The sequence shown here is derived from an EMBL/GenBank/DDBJ whole genome shotgun (WGS) entry which is preliminary data.</text>
</comment>
<feature type="transmembrane region" description="Helical" evidence="5">
    <location>
        <begin position="164"/>
        <end position="184"/>
    </location>
</feature>
<proteinExistence type="predicted"/>
<evidence type="ECO:0000256" key="3">
    <source>
        <dbReference type="ARBA" id="ARBA00022989"/>
    </source>
</evidence>
<comment type="subcellular location">
    <subcellularLocation>
        <location evidence="1">Membrane</location>
        <topology evidence="1">Multi-pass membrane protein</topology>
    </subcellularLocation>
</comment>
<feature type="transmembrane region" description="Helical" evidence="5">
    <location>
        <begin position="128"/>
        <end position="152"/>
    </location>
</feature>
<dbReference type="GO" id="GO:0016020">
    <property type="term" value="C:membrane"/>
    <property type="evidence" value="ECO:0007669"/>
    <property type="project" value="UniProtKB-SubCell"/>
</dbReference>
<dbReference type="Proteomes" id="UP000184267">
    <property type="component" value="Unassembled WGS sequence"/>
</dbReference>
<evidence type="ECO:0000256" key="1">
    <source>
        <dbReference type="ARBA" id="ARBA00004141"/>
    </source>
</evidence>
<keyword evidence="4 5" id="KW-0472">Membrane</keyword>
<name>A0A1M2VAQ0_TRAPU</name>
<reference evidence="6 7" key="1">
    <citation type="submission" date="2016-10" db="EMBL/GenBank/DDBJ databases">
        <title>Genome sequence of the basidiomycete white-rot fungus Trametes pubescens.</title>
        <authorList>
            <person name="Makela M.R."/>
            <person name="Granchi Z."/>
            <person name="Peng M."/>
            <person name="De Vries R.P."/>
            <person name="Grigoriev I."/>
            <person name="Riley R."/>
            <person name="Hilden K."/>
        </authorList>
    </citation>
    <scope>NUCLEOTIDE SEQUENCE [LARGE SCALE GENOMIC DNA]</scope>
    <source>
        <strain evidence="6 7">FBCC735</strain>
    </source>
</reference>
<evidence type="ECO:0000313" key="6">
    <source>
        <dbReference type="EMBL" id="OJT04646.1"/>
    </source>
</evidence>
<dbReference type="Gene3D" id="1.20.1250.20">
    <property type="entry name" value="MFS general substrate transporter like domains"/>
    <property type="match status" value="1"/>
</dbReference>
<protein>
    <submittedName>
        <fullName evidence="6">Uncharacterized protein</fullName>
    </submittedName>
</protein>
<evidence type="ECO:0000256" key="2">
    <source>
        <dbReference type="ARBA" id="ARBA00022692"/>
    </source>
</evidence>
<accession>A0A1M2VAQ0</accession>
<keyword evidence="3 5" id="KW-1133">Transmembrane helix</keyword>
<sequence>MSFTVFLTTIPSIFEGVYQEPVGTAGLHYLALGLGSVAAAQFSGRLIDMSYKRLCAHYNGVGKPEYRLPALVPGSILLPVGLFITGWTARADVHWIAPDIGIALVGGGTIFIFQGILTYVLDAFALHAASALAALAFFRSIAGFCFPLFAPAMYNTLGYGKGDTILACVAIAVGVPAPFFFWTYGERIRNASRYAKK</sequence>
<evidence type="ECO:0000313" key="7">
    <source>
        <dbReference type="Proteomes" id="UP000184267"/>
    </source>
</evidence>
<evidence type="ECO:0000256" key="4">
    <source>
        <dbReference type="ARBA" id="ARBA00023136"/>
    </source>
</evidence>
<evidence type="ECO:0000256" key="5">
    <source>
        <dbReference type="SAM" id="Phobius"/>
    </source>
</evidence>
<feature type="transmembrane region" description="Helical" evidence="5">
    <location>
        <begin position="29"/>
        <end position="47"/>
    </location>
</feature>
<dbReference type="InterPro" id="IPR036259">
    <property type="entry name" value="MFS_trans_sf"/>
</dbReference>